<dbReference type="EC" id="2.3.1.-" evidence="2"/>
<dbReference type="InterPro" id="IPR016181">
    <property type="entry name" value="Acyl_CoA_acyltransferase"/>
</dbReference>
<dbReference type="Gene3D" id="3.40.630.30">
    <property type="match status" value="1"/>
</dbReference>
<proteinExistence type="predicted"/>
<evidence type="ECO:0000259" key="1">
    <source>
        <dbReference type="PROSITE" id="PS51186"/>
    </source>
</evidence>
<reference evidence="2 3" key="1">
    <citation type="submission" date="2023-02" db="EMBL/GenBank/DDBJ databases">
        <title>Genome sequence of Lacticaseibacillus sp. KACC 23028.</title>
        <authorList>
            <person name="Kim S."/>
            <person name="Heo J."/>
            <person name="Kwon S.-W."/>
        </authorList>
    </citation>
    <scope>NUCLEOTIDE SEQUENCE [LARGE SCALE GENOMIC DNA]</scope>
    <source>
        <strain evidence="2 3">KACC 23028</strain>
    </source>
</reference>
<gene>
    <name evidence="2" type="ORF">PQ472_08455</name>
</gene>
<evidence type="ECO:0000313" key="2">
    <source>
        <dbReference type="EMBL" id="WDF81953.1"/>
    </source>
</evidence>
<keyword evidence="2" id="KW-0012">Acyltransferase</keyword>
<evidence type="ECO:0000313" key="3">
    <source>
        <dbReference type="Proteomes" id="UP001220377"/>
    </source>
</evidence>
<keyword evidence="2" id="KW-0808">Transferase</keyword>
<dbReference type="SUPFAM" id="SSF55729">
    <property type="entry name" value="Acyl-CoA N-acyltransferases (Nat)"/>
    <property type="match status" value="1"/>
</dbReference>
<dbReference type="InterPro" id="IPR039143">
    <property type="entry name" value="GNPNAT1-like"/>
</dbReference>
<dbReference type="Pfam" id="PF13673">
    <property type="entry name" value="Acetyltransf_10"/>
    <property type="match status" value="1"/>
</dbReference>
<keyword evidence="3" id="KW-1185">Reference proteome</keyword>
<organism evidence="2 3">
    <name type="scientific">Lacticaseibacillus pabuli</name>
    <dbReference type="NCBI Taxonomy" id="3025672"/>
    <lineage>
        <taxon>Bacteria</taxon>
        <taxon>Bacillati</taxon>
        <taxon>Bacillota</taxon>
        <taxon>Bacilli</taxon>
        <taxon>Lactobacillales</taxon>
        <taxon>Lactobacillaceae</taxon>
        <taxon>Lacticaseibacillus</taxon>
    </lineage>
</organism>
<dbReference type="PROSITE" id="PS51186">
    <property type="entry name" value="GNAT"/>
    <property type="match status" value="1"/>
</dbReference>
<dbReference type="EMBL" id="CP117884">
    <property type="protein sequence ID" value="WDF81953.1"/>
    <property type="molecule type" value="Genomic_DNA"/>
</dbReference>
<feature type="domain" description="N-acetyltransferase" evidence="1">
    <location>
        <begin position="6"/>
        <end position="143"/>
    </location>
</feature>
<dbReference type="CDD" id="cd04301">
    <property type="entry name" value="NAT_SF"/>
    <property type="match status" value="1"/>
</dbReference>
<sequence length="145" mass="16494">MADKKLVIGSEPWQRAASCYVRMRVFVLERGIAIKDEFDQNDVPGVTYVVIYDGETPVATGRFLREDEDSGRLTRIATLADYRGQHLGSQVVTALERYAQNQHVRHLEIHAEATAISFYERLGYKTISPVYDEDGVPCRKMARDL</sequence>
<dbReference type="Proteomes" id="UP001220377">
    <property type="component" value="Chromosome"/>
</dbReference>
<dbReference type="GO" id="GO:0016746">
    <property type="term" value="F:acyltransferase activity"/>
    <property type="evidence" value="ECO:0007669"/>
    <property type="project" value="UniProtKB-KW"/>
</dbReference>
<dbReference type="PANTHER" id="PTHR13355">
    <property type="entry name" value="GLUCOSAMINE 6-PHOSPHATE N-ACETYLTRANSFERASE"/>
    <property type="match status" value="1"/>
</dbReference>
<dbReference type="PANTHER" id="PTHR13355:SF11">
    <property type="entry name" value="GLUCOSAMINE 6-PHOSPHATE N-ACETYLTRANSFERASE"/>
    <property type="match status" value="1"/>
</dbReference>
<dbReference type="InterPro" id="IPR000182">
    <property type="entry name" value="GNAT_dom"/>
</dbReference>
<protein>
    <submittedName>
        <fullName evidence="2">GNAT family N-acetyltransferase</fullName>
        <ecNumber evidence="2">2.3.1.-</ecNumber>
    </submittedName>
</protein>
<dbReference type="RefSeq" id="WP_274259073.1">
    <property type="nucleotide sequence ID" value="NZ_CP117884.1"/>
</dbReference>
<name>A0ABY7WRG1_9LACO</name>
<accession>A0ABY7WRG1</accession>